<evidence type="ECO:0000313" key="3">
    <source>
        <dbReference type="Proteomes" id="UP000664109"/>
    </source>
</evidence>
<evidence type="ECO:0000313" key="2">
    <source>
        <dbReference type="EMBL" id="MBM9619407.1"/>
    </source>
</evidence>
<sequence length="261" mass="27423">MNATPVGALLLCRAEPDAVRQQVRLLRENLLLAPAGEGWSVIVPEGRPWLDGGEPVDAVLSGWAAAAAVGTDRPALALWWDGDRAGFTLVSGFRRPVGYVWLADGTPVGEDEAMRTFAARLGLDPVLDLQALEPLTLPDPEADAHARTTGLLAVLARTGLDLPEGLTPGQPAEWLRAAARARGAEHLAWSGWRDAVEEGALEPWLHGPGARVLGTAQLAAGLPLTAWALSRRSPGWAAAGALLVGHGVLGLLYARLRTPAA</sequence>
<comment type="caution">
    <text evidence="2">The sequence shown here is derived from an EMBL/GenBank/DDBJ whole genome shotgun (WGS) entry which is preliminary data.</text>
</comment>
<keyword evidence="1" id="KW-0812">Transmembrane</keyword>
<dbReference type="EMBL" id="JAFEJA010000001">
    <property type="protein sequence ID" value="MBM9619407.1"/>
    <property type="molecule type" value="Genomic_DNA"/>
</dbReference>
<keyword evidence="1" id="KW-1133">Transmembrane helix</keyword>
<protein>
    <submittedName>
        <fullName evidence="2">Uncharacterized protein</fullName>
    </submittedName>
</protein>
<evidence type="ECO:0000256" key="1">
    <source>
        <dbReference type="SAM" id="Phobius"/>
    </source>
</evidence>
<feature type="transmembrane region" description="Helical" evidence="1">
    <location>
        <begin position="235"/>
        <end position="254"/>
    </location>
</feature>
<gene>
    <name evidence="2" type="ORF">JE024_11825</name>
</gene>
<name>A0ABS2URA0_9ACTN</name>
<dbReference type="Proteomes" id="UP000664109">
    <property type="component" value="Unassembled WGS sequence"/>
</dbReference>
<dbReference type="RefSeq" id="WP_205373544.1">
    <property type="nucleotide sequence ID" value="NZ_JAFEJA010000001.1"/>
</dbReference>
<keyword evidence="3" id="KW-1185">Reference proteome</keyword>
<proteinExistence type="predicted"/>
<organism evidence="2 3">
    <name type="scientific">Streptomyces zhihengii</name>
    <dbReference type="NCBI Taxonomy" id="1818004"/>
    <lineage>
        <taxon>Bacteria</taxon>
        <taxon>Bacillati</taxon>
        <taxon>Actinomycetota</taxon>
        <taxon>Actinomycetes</taxon>
        <taxon>Kitasatosporales</taxon>
        <taxon>Streptomycetaceae</taxon>
        <taxon>Streptomyces</taxon>
    </lineage>
</organism>
<accession>A0ABS2URA0</accession>
<keyword evidence="1" id="KW-0472">Membrane</keyword>
<reference evidence="2 3" key="1">
    <citation type="journal article" date="2016" name="Arch. Microbiol.">
        <title>Streptomyces zhihengii sp. nov., isolated from rhizospheric soil of Psammosilene tunicoides.</title>
        <authorList>
            <person name="Huang M.J."/>
            <person name="Fei J.J."/>
            <person name="Salam N."/>
            <person name="Kim C.J."/>
            <person name="Hozzein W.N."/>
            <person name="Xiao M."/>
            <person name="Huang H.Q."/>
            <person name="Li W.J."/>
        </authorList>
    </citation>
    <scope>NUCLEOTIDE SEQUENCE [LARGE SCALE GENOMIC DNA]</scope>
    <source>
        <strain evidence="2 3">YIM T102</strain>
    </source>
</reference>